<reference evidence="1 2" key="1">
    <citation type="submission" date="2023-02" db="EMBL/GenBank/DDBJ databases">
        <title>Genome sequence of Lentisphaera profundi SAORIC-696.</title>
        <authorList>
            <person name="Kim e."/>
            <person name="Cho J.-C."/>
            <person name="Choi A."/>
            <person name="Kang I."/>
        </authorList>
    </citation>
    <scope>NUCLEOTIDE SEQUENCE [LARGE SCALE GENOMIC DNA]</scope>
    <source>
        <strain evidence="1 2">SAORIC-696</strain>
    </source>
</reference>
<accession>A0ABY7VS76</accession>
<name>A0ABY7VS76_9BACT</name>
<dbReference type="EMBL" id="CP117811">
    <property type="protein sequence ID" value="WDE96751.1"/>
    <property type="molecule type" value="Genomic_DNA"/>
</dbReference>
<protein>
    <submittedName>
        <fullName evidence="1">Uncharacterized protein</fullName>
    </submittedName>
</protein>
<evidence type="ECO:0000313" key="1">
    <source>
        <dbReference type="EMBL" id="WDE96751.1"/>
    </source>
</evidence>
<keyword evidence="2" id="KW-1185">Reference proteome</keyword>
<organism evidence="1 2">
    <name type="scientific">Lentisphaera profundi</name>
    <dbReference type="NCBI Taxonomy" id="1658616"/>
    <lineage>
        <taxon>Bacteria</taxon>
        <taxon>Pseudomonadati</taxon>
        <taxon>Lentisphaerota</taxon>
        <taxon>Lentisphaeria</taxon>
        <taxon>Lentisphaerales</taxon>
        <taxon>Lentisphaeraceae</taxon>
        <taxon>Lentisphaera</taxon>
    </lineage>
</organism>
<gene>
    <name evidence="1" type="ORF">PQO03_02100</name>
</gene>
<proteinExistence type="predicted"/>
<dbReference type="RefSeq" id="WP_274150816.1">
    <property type="nucleotide sequence ID" value="NZ_CP117811.1"/>
</dbReference>
<sequence length="51" mass="5796">MVYLLPGMGANRAMYAEWDQSDGYCFLDWPKYSGESSLEDIATQIITRLTS</sequence>
<evidence type="ECO:0000313" key="2">
    <source>
        <dbReference type="Proteomes" id="UP001214250"/>
    </source>
</evidence>
<dbReference type="Proteomes" id="UP001214250">
    <property type="component" value="Chromosome 1"/>
</dbReference>